<evidence type="ECO:0000313" key="3">
    <source>
        <dbReference type="EMBL" id="ROT36952.1"/>
    </source>
</evidence>
<dbReference type="AlphaFoldDB" id="A0A3N2PR19"/>
<feature type="compositionally biased region" description="Low complexity" evidence="1">
    <location>
        <begin position="1"/>
        <end position="17"/>
    </location>
</feature>
<feature type="compositionally biased region" description="Low complexity" evidence="1">
    <location>
        <begin position="472"/>
        <end position="484"/>
    </location>
</feature>
<feature type="region of interest" description="Disordered" evidence="1">
    <location>
        <begin position="229"/>
        <end position="291"/>
    </location>
</feature>
<dbReference type="GO" id="GO:0031261">
    <property type="term" value="C:DNA replication preinitiation complex"/>
    <property type="evidence" value="ECO:0007669"/>
    <property type="project" value="TreeGrafter"/>
</dbReference>
<evidence type="ECO:0000259" key="2">
    <source>
        <dbReference type="Pfam" id="PF08639"/>
    </source>
</evidence>
<dbReference type="PANTHER" id="PTHR28067:SF1">
    <property type="entry name" value="DNA REPLICATION REGULATOR SLD3"/>
    <property type="match status" value="1"/>
</dbReference>
<feature type="region of interest" description="Disordered" evidence="1">
    <location>
        <begin position="774"/>
        <end position="795"/>
    </location>
</feature>
<feature type="region of interest" description="Disordered" evidence="1">
    <location>
        <begin position="646"/>
        <end position="691"/>
    </location>
</feature>
<dbReference type="Proteomes" id="UP000272025">
    <property type="component" value="Unassembled WGS sequence"/>
</dbReference>
<sequence>MSTCRPAASPDASHPPSRILTPSSDNSLNQSHAKSLDGFDAKGRQGSSALEHLLKPSIVVRPHPPDVLAKPCTLQPILLLKRRHLPLSLLDLSSPHGNLHSSRFYESHIKILDLEDRMAVEPSVLIARNEATRVIYAIERSDAKLYTVCKLGSWVDVLELSSAATVSNRQLLRPGRPALADMPTAPLTTPHLHKEQKQKRLAIEALQSVVRKRGRSQSVSALEIARAEKRSMCDNGRPSPPTSSNLDTPEDSDMPRNHTGPQDIDTLEHQPPDATVPGDSATSELRVPTTPDDVLDRLRAQYMDALYASKGSLAYFAKGPLSRARAAFHLDCDMAFNMSDLIDFLKSLIMTTVQVDKKYRETIPDIIATMKTLIETSDEENKPKKRRPKKMRIGKDGLYPSEESHVREWWTANKLEASEEDGNIPGALVKSHVDLLRTRETQLQMILIMEILALEPLRAQENDVESQLPGLSAAPDSDSRAPAAQTSRKRNKHNFPVLVDVHADRLCIWQSTASDELRLLEDSQVITQAPGQPAQKASADPLKDFCTDIILPFFAARLPELCDSISRKLGGPVIIPPEKPEKPRQPTRSSEARPKPGTAAKRPTLSSSASKTIERALHKEQSRRSVSRGPSSTIALMRSATSAVIPGLKREASEQNALGGLSRNPERNMSHDRTRSLSRSSSLTALDNPRAQKKAMVEAELKNAIDAIRKPNRVLVGKAIVEEAAERRTSGGLSHIKKSKKPTRHPLFQTVQVKATPTNNRFRDALATEARGSDMHMPKLGLPPSSASMIPSTAPRRGTRDALEAAPSSAIMATPSKPSASSRVDVSEVACVPGSSPLMERKAARLQQLASPTHAATQKNSIAISASPMADGGILETPVKGPRFFTLPQEEISSTPIKNLNNQTTTNGSIYERLGWDNDYDDL</sequence>
<dbReference type="Gene3D" id="1.20.58.2130">
    <property type="match status" value="1"/>
</dbReference>
<name>A0A3N2PR19_SODAK</name>
<feature type="compositionally biased region" description="Basic and acidic residues" evidence="1">
    <location>
        <begin position="664"/>
        <end position="675"/>
    </location>
</feature>
<feature type="compositionally biased region" description="Basic residues" evidence="1">
    <location>
        <begin position="383"/>
        <end position="392"/>
    </location>
</feature>
<dbReference type="EMBL" id="ML119058">
    <property type="protein sequence ID" value="ROT36952.1"/>
    <property type="molecule type" value="Genomic_DNA"/>
</dbReference>
<accession>A0A3N2PR19</accession>
<protein>
    <recommendedName>
        <fullName evidence="2">DNA replication regulator Sld3 C-terminal domain-containing protein</fullName>
    </recommendedName>
</protein>
<feature type="region of interest" description="Disordered" evidence="1">
    <location>
        <begin position="615"/>
        <end position="634"/>
    </location>
</feature>
<feature type="region of interest" description="Disordered" evidence="1">
    <location>
        <begin position="569"/>
        <end position="610"/>
    </location>
</feature>
<feature type="compositionally biased region" description="Basic and acidic residues" evidence="1">
    <location>
        <begin position="578"/>
        <end position="594"/>
    </location>
</feature>
<dbReference type="InterPro" id="IPR042511">
    <property type="entry name" value="Sld3"/>
</dbReference>
<dbReference type="Pfam" id="PF08639">
    <property type="entry name" value="Sld3_STD"/>
    <property type="match status" value="1"/>
</dbReference>
<dbReference type="GeneID" id="39580864"/>
<dbReference type="GO" id="GO:0006270">
    <property type="term" value="P:DNA replication initiation"/>
    <property type="evidence" value="ECO:0007669"/>
    <property type="project" value="InterPro"/>
</dbReference>
<evidence type="ECO:0000256" key="1">
    <source>
        <dbReference type="SAM" id="MobiDB-lite"/>
    </source>
</evidence>
<feature type="region of interest" description="Disordered" evidence="1">
    <location>
        <begin position="377"/>
        <end position="397"/>
    </location>
</feature>
<reference evidence="3 4" key="1">
    <citation type="journal article" date="2018" name="Mol. Ecol.">
        <title>The obligate alkalophilic soda-lake fungus Sodiomyces alkalinus has shifted to a protein diet.</title>
        <authorList>
            <person name="Grum-Grzhimaylo A.A."/>
            <person name="Falkoski D.L."/>
            <person name="van den Heuvel J."/>
            <person name="Valero-Jimenez C.A."/>
            <person name="Min B."/>
            <person name="Choi I.G."/>
            <person name="Lipzen A."/>
            <person name="Daum C.G."/>
            <person name="Aanen D.K."/>
            <person name="Tsang A."/>
            <person name="Henrissat B."/>
            <person name="Bilanenko E.N."/>
            <person name="de Vries R.P."/>
            <person name="van Kan J.A.L."/>
            <person name="Grigoriev I.V."/>
            <person name="Debets A.J.M."/>
        </authorList>
    </citation>
    <scope>NUCLEOTIDE SEQUENCE [LARGE SCALE GENOMIC DNA]</scope>
    <source>
        <strain evidence="3 4">F11</strain>
    </source>
</reference>
<gene>
    <name evidence="3" type="ORF">SODALDRAFT_335169</name>
</gene>
<evidence type="ECO:0000313" key="4">
    <source>
        <dbReference type="Proteomes" id="UP000272025"/>
    </source>
</evidence>
<dbReference type="STRING" id="1314773.A0A3N2PR19"/>
<feature type="region of interest" description="Disordered" evidence="1">
    <location>
        <begin position="465"/>
        <end position="489"/>
    </location>
</feature>
<dbReference type="InterPro" id="IPR013948">
    <property type="entry name" value="DNA_replication_reg_Sld3_C"/>
</dbReference>
<dbReference type="OrthoDB" id="5395343at2759"/>
<keyword evidence="4" id="KW-1185">Reference proteome</keyword>
<proteinExistence type="predicted"/>
<feature type="region of interest" description="Disordered" evidence="1">
    <location>
        <begin position="1"/>
        <end position="41"/>
    </location>
</feature>
<feature type="domain" description="DNA replication regulator Sld3 C-terminal" evidence="2">
    <location>
        <begin position="293"/>
        <end position="817"/>
    </location>
</feature>
<organism evidence="3 4">
    <name type="scientific">Sodiomyces alkalinus (strain CBS 110278 / VKM F-3762 / F11)</name>
    <name type="common">Alkaliphilic filamentous fungus</name>
    <dbReference type="NCBI Taxonomy" id="1314773"/>
    <lineage>
        <taxon>Eukaryota</taxon>
        <taxon>Fungi</taxon>
        <taxon>Dikarya</taxon>
        <taxon>Ascomycota</taxon>
        <taxon>Pezizomycotina</taxon>
        <taxon>Sordariomycetes</taxon>
        <taxon>Hypocreomycetidae</taxon>
        <taxon>Glomerellales</taxon>
        <taxon>Plectosphaerellaceae</taxon>
        <taxon>Sodiomyces</taxon>
    </lineage>
</organism>
<feature type="compositionally biased region" description="Polar residues" evidence="1">
    <location>
        <begin position="20"/>
        <end position="33"/>
    </location>
</feature>
<dbReference type="RefSeq" id="XP_028464758.1">
    <property type="nucleotide sequence ID" value="XM_028612386.1"/>
</dbReference>
<dbReference type="PANTHER" id="PTHR28067">
    <property type="entry name" value="DNA REPLICATION REGULATOR SLD3"/>
    <property type="match status" value="1"/>
</dbReference>